<evidence type="ECO:0000313" key="3">
    <source>
        <dbReference type="Proteomes" id="UP000446657"/>
    </source>
</evidence>
<dbReference type="PANTHER" id="PTHR45138">
    <property type="entry name" value="REGULATORY COMPONENTS OF SENSORY TRANSDUCTION SYSTEM"/>
    <property type="match status" value="1"/>
</dbReference>
<dbReference type="GO" id="GO:0043709">
    <property type="term" value="P:cell adhesion involved in single-species biofilm formation"/>
    <property type="evidence" value="ECO:0007669"/>
    <property type="project" value="TreeGrafter"/>
</dbReference>
<dbReference type="SMART" id="SM00267">
    <property type="entry name" value="GGDEF"/>
    <property type="match status" value="1"/>
</dbReference>
<accession>A0A844KKG1</accession>
<dbReference type="InterPro" id="IPR050469">
    <property type="entry name" value="Diguanylate_Cyclase"/>
</dbReference>
<dbReference type="PROSITE" id="PS50887">
    <property type="entry name" value="GGDEF"/>
    <property type="match status" value="1"/>
</dbReference>
<dbReference type="PANTHER" id="PTHR45138:SF9">
    <property type="entry name" value="DIGUANYLATE CYCLASE DGCM-RELATED"/>
    <property type="match status" value="1"/>
</dbReference>
<feature type="domain" description="GGDEF" evidence="1">
    <location>
        <begin position="1"/>
        <end position="125"/>
    </location>
</feature>
<sequence length="125" mass="13915">MDIDNFKSVNDTLGHAGGDEALKLLADTMRLVFGTHVLMARFGGDEFVLCIQNRDQEGVQAQLDKLVRSMCQTFTYGGGSVPLSISLGAVYMTEKVPYEKLFKEADSVLYEVKTRGKNSFEIRKI</sequence>
<dbReference type="InterPro" id="IPR000160">
    <property type="entry name" value="GGDEF_dom"/>
</dbReference>
<evidence type="ECO:0000259" key="1">
    <source>
        <dbReference type="PROSITE" id="PS50887"/>
    </source>
</evidence>
<gene>
    <name evidence="2" type="ORF">GMD30_04725</name>
</gene>
<dbReference type="SUPFAM" id="SSF55073">
    <property type="entry name" value="Nucleotide cyclase"/>
    <property type="match status" value="1"/>
</dbReference>
<name>A0A844KKG1_9FIRM</name>
<evidence type="ECO:0000313" key="2">
    <source>
        <dbReference type="EMBL" id="MTR81029.1"/>
    </source>
</evidence>
<dbReference type="GO" id="GO:0005886">
    <property type="term" value="C:plasma membrane"/>
    <property type="evidence" value="ECO:0007669"/>
    <property type="project" value="TreeGrafter"/>
</dbReference>
<organism evidence="2 3">
    <name type="scientific">Roseburia faecis</name>
    <dbReference type="NCBI Taxonomy" id="301302"/>
    <lineage>
        <taxon>Bacteria</taxon>
        <taxon>Bacillati</taxon>
        <taxon>Bacillota</taxon>
        <taxon>Clostridia</taxon>
        <taxon>Lachnospirales</taxon>
        <taxon>Lachnospiraceae</taxon>
        <taxon>Roseburia</taxon>
    </lineage>
</organism>
<dbReference type="Pfam" id="PF00990">
    <property type="entry name" value="GGDEF"/>
    <property type="match status" value="1"/>
</dbReference>
<dbReference type="InterPro" id="IPR029787">
    <property type="entry name" value="Nucleotide_cyclase"/>
</dbReference>
<dbReference type="Proteomes" id="UP000446657">
    <property type="component" value="Unassembled WGS sequence"/>
</dbReference>
<reference evidence="2 3" key="1">
    <citation type="journal article" date="2019" name="Nat. Med.">
        <title>A library of human gut bacterial isolates paired with longitudinal multiomics data enables mechanistic microbiome research.</title>
        <authorList>
            <person name="Poyet M."/>
            <person name="Groussin M."/>
            <person name="Gibbons S.M."/>
            <person name="Avila-Pacheco J."/>
            <person name="Jiang X."/>
            <person name="Kearney S.M."/>
            <person name="Perrotta A.R."/>
            <person name="Berdy B."/>
            <person name="Zhao S."/>
            <person name="Lieberman T.D."/>
            <person name="Swanson P.K."/>
            <person name="Smith M."/>
            <person name="Roesemann S."/>
            <person name="Alexander J.E."/>
            <person name="Rich S.A."/>
            <person name="Livny J."/>
            <person name="Vlamakis H."/>
            <person name="Clish C."/>
            <person name="Bullock K."/>
            <person name="Deik A."/>
            <person name="Scott J."/>
            <person name="Pierce K.A."/>
            <person name="Xavier R.J."/>
            <person name="Alm E.J."/>
        </authorList>
    </citation>
    <scope>NUCLEOTIDE SEQUENCE [LARGE SCALE GENOMIC DNA]</scope>
    <source>
        <strain evidence="2 3">BIOML-A1</strain>
    </source>
</reference>
<dbReference type="EMBL" id="WNAL01000007">
    <property type="protein sequence ID" value="MTR81029.1"/>
    <property type="molecule type" value="Genomic_DNA"/>
</dbReference>
<dbReference type="GO" id="GO:1902201">
    <property type="term" value="P:negative regulation of bacterial-type flagellum-dependent cell motility"/>
    <property type="evidence" value="ECO:0007669"/>
    <property type="project" value="TreeGrafter"/>
</dbReference>
<protein>
    <submittedName>
        <fullName evidence="2">Diguanylate cyclase</fullName>
    </submittedName>
</protein>
<dbReference type="GO" id="GO:0052621">
    <property type="term" value="F:diguanylate cyclase activity"/>
    <property type="evidence" value="ECO:0007669"/>
    <property type="project" value="TreeGrafter"/>
</dbReference>
<dbReference type="RefSeq" id="WP_155175788.1">
    <property type="nucleotide sequence ID" value="NZ_JBCOAS010000003.1"/>
</dbReference>
<dbReference type="InterPro" id="IPR043128">
    <property type="entry name" value="Rev_trsase/Diguanyl_cyclase"/>
</dbReference>
<dbReference type="CDD" id="cd01949">
    <property type="entry name" value="GGDEF"/>
    <property type="match status" value="1"/>
</dbReference>
<dbReference type="AlphaFoldDB" id="A0A844KKG1"/>
<comment type="caution">
    <text evidence="2">The sequence shown here is derived from an EMBL/GenBank/DDBJ whole genome shotgun (WGS) entry which is preliminary data.</text>
</comment>
<dbReference type="Gene3D" id="3.30.70.270">
    <property type="match status" value="1"/>
</dbReference>
<proteinExistence type="predicted"/>
<dbReference type="NCBIfam" id="TIGR00254">
    <property type="entry name" value="GGDEF"/>
    <property type="match status" value="1"/>
</dbReference>